<dbReference type="RefSeq" id="XP_065985732.1">
    <property type="nucleotide sequence ID" value="XM_066129508.1"/>
</dbReference>
<feature type="compositionally biased region" description="Polar residues" evidence="1">
    <location>
        <begin position="24"/>
        <end position="36"/>
    </location>
</feature>
<evidence type="ECO:0000313" key="3">
    <source>
        <dbReference type="Proteomes" id="UP000510686"/>
    </source>
</evidence>
<feature type="region of interest" description="Disordered" evidence="1">
    <location>
        <begin position="1"/>
        <end position="36"/>
    </location>
</feature>
<dbReference type="OrthoDB" id="4941521at2759"/>
<reference evidence="2 3" key="1">
    <citation type="submission" date="2020-07" db="EMBL/GenBank/DDBJ databases">
        <title>Telomere length de novo assembly of all 7 chromosomes of the fungus, Metarhizium brunneum, using a novel assembly pipeline.</title>
        <authorList>
            <person name="Saud z."/>
            <person name="Kortsinoglou A."/>
            <person name="Kouvelis V.N."/>
            <person name="Butt T.M."/>
        </authorList>
    </citation>
    <scope>NUCLEOTIDE SEQUENCE [LARGE SCALE GENOMIC DNA]</scope>
    <source>
        <strain evidence="2 3">4556</strain>
    </source>
</reference>
<keyword evidence="3" id="KW-1185">Reference proteome</keyword>
<name>A0A7D5YS24_9HYPO</name>
<dbReference type="GeneID" id="90967395"/>
<sequence>MLSSATESNIDDLDESKLSKVDENSPSNNTDSQQFNSETIDCLMVSNVLYRIVEALDPEMLDIRSTSAMKADVAGAIVTRRRAKQNFQEILHEEQKSHVTARRKRKPCVTAQNQDIKATREKRLA</sequence>
<feature type="region of interest" description="Disordered" evidence="1">
    <location>
        <begin position="95"/>
        <end position="125"/>
    </location>
</feature>
<dbReference type="AlphaFoldDB" id="A0A7D5YS24"/>
<proteinExistence type="predicted"/>
<dbReference type="Proteomes" id="UP000510686">
    <property type="component" value="Chromosome 1"/>
</dbReference>
<protein>
    <submittedName>
        <fullName evidence="2">Uncharacterized protein</fullName>
    </submittedName>
</protein>
<organism evidence="2 3">
    <name type="scientific">Metarhizium brunneum</name>
    <dbReference type="NCBI Taxonomy" id="500148"/>
    <lineage>
        <taxon>Eukaryota</taxon>
        <taxon>Fungi</taxon>
        <taxon>Dikarya</taxon>
        <taxon>Ascomycota</taxon>
        <taxon>Pezizomycotina</taxon>
        <taxon>Sordariomycetes</taxon>
        <taxon>Hypocreomycetidae</taxon>
        <taxon>Hypocreales</taxon>
        <taxon>Clavicipitaceae</taxon>
        <taxon>Metarhizium</taxon>
    </lineage>
</organism>
<evidence type="ECO:0000313" key="2">
    <source>
        <dbReference type="EMBL" id="QLI64304.1"/>
    </source>
</evidence>
<accession>A0A7D5YS24</accession>
<evidence type="ECO:0000256" key="1">
    <source>
        <dbReference type="SAM" id="MobiDB-lite"/>
    </source>
</evidence>
<gene>
    <name evidence="2" type="ORF">G6M90_00g001470</name>
</gene>
<dbReference type="EMBL" id="CP058932">
    <property type="protein sequence ID" value="QLI64304.1"/>
    <property type="molecule type" value="Genomic_DNA"/>
</dbReference>
<dbReference type="KEGG" id="mbrn:90967395"/>